<comment type="caution">
    <text evidence="2">The sequence shown here is derived from an EMBL/GenBank/DDBJ whole genome shotgun (WGS) entry which is preliminary data.</text>
</comment>
<dbReference type="Proteomes" id="UP001601976">
    <property type="component" value="Unassembled WGS sequence"/>
</dbReference>
<dbReference type="InterPro" id="IPR018973">
    <property type="entry name" value="MZB"/>
</dbReference>
<accession>A0ABW6R8Q2</accession>
<proteinExistence type="predicted"/>
<keyword evidence="3" id="KW-1185">Reference proteome</keyword>
<dbReference type="NCBIfam" id="NF038324">
    <property type="entry name" value="DrmB_fam"/>
    <property type="match status" value="1"/>
</dbReference>
<reference evidence="2 3" key="1">
    <citation type="submission" date="2024-10" db="EMBL/GenBank/DDBJ databases">
        <title>The Natural Products Discovery Center: Release of the First 8490 Sequenced Strains for Exploring Actinobacteria Biosynthetic Diversity.</title>
        <authorList>
            <person name="Kalkreuter E."/>
            <person name="Kautsar S.A."/>
            <person name="Yang D."/>
            <person name="Bader C.D."/>
            <person name="Teijaro C.N."/>
            <person name="Fluegel L."/>
            <person name="Davis C.M."/>
            <person name="Simpson J.R."/>
            <person name="Lauterbach L."/>
            <person name="Steele A.D."/>
            <person name="Gui C."/>
            <person name="Meng S."/>
            <person name="Li G."/>
            <person name="Viehrig K."/>
            <person name="Ye F."/>
            <person name="Su P."/>
            <person name="Kiefer A.F."/>
            <person name="Nichols A."/>
            <person name="Cepeda A.J."/>
            <person name="Yan W."/>
            <person name="Fan B."/>
            <person name="Jiang Y."/>
            <person name="Adhikari A."/>
            <person name="Zheng C.-J."/>
            <person name="Schuster L."/>
            <person name="Cowan T.M."/>
            <person name="Smanski M.J."/>
            <person name="Chevrette M.G."/>
            <person name="De Carvalho L.P.S."/>
            <person name="Shen B."/>
        </authorList>
    </citation>
    <scope>NUCLEOTIDE SEQUENCE [LARGE SCALE GENOMIC DNA]</scope>
    <source>
        <strain evidence="2 3">NPDC003029</strain>
    </source>
</reference>
<evidence type="ECO:0000259" key="1">
    <source>
        <dbReference type="Pfam" id="PF09369"/>
    </source>
</evidence>
<name>A0ABW6R8Q2_9ACTN</name>
<dbReference type="Pfam" id="PF09369">
    <property type="entry name" value="MZB"/>
    <property type="match status" value="1"/>
</dbReference>
<evidence type="ECO:0000313" key="3">
    <source>
        <dbReference type="Proteomes" id="UP001601976"/>
    </source>
</evidence>
<feature type="domain" description="MrfA-like Zn-binding" evidence="1">
    <location>
        <begin position="489"/>
        <end position="590"/>
    </location>
</feature>
<gene>
    <name evidence="2" type="primary">drmB</name>
    <name evidence="2" type="ORF">ACFYWW_03945</name>
</gene>
<sequence length="621" mass="68698">MKLTAGASRAGWRDPSRIGQVRPSHLMTTAGVGSVVDLPTMSVIVRSLDAWPPERQETIEEPRLLSEVQRAVGRQVRALRKAPWDPSETDDPYTRVGVPVTPFPGWVRCPRCYRLGPLDPPGQFELVHRYGRRPDLAKWVHAQCQKQTAKRDVNKRACVPARFIVACERAGHLDDFPYVEFVHANSTQPCGGAKLTMMDSASTLGPQVTVKCAECGASRSIQEAAGKDGWEKLPVCRGRHPHQQRFEACGANLRLMVLGASNLWFSVTASALHLPQSESIEDQVRAHWEIFEEVPSQKFLQRMIDGMNELRTLRVASADEVWAAVEKFRATGGPQEPEASRDLLEDEWRLLAKPTTERQDADFRAVPTPSPEGYDRLLEQVVQVTRLREVQALVAFTRISAPDRRDLTPGNRVSLSQGPAHWVPAAEQRGEGIFLQLREEAVADWAAKVADHPRLVALRQAHQRWCDNRAQPPPPPGFPVPRFVLLHTFSHLLMRQVALECGYSSSSIRERLYIGNPSQPAAGVLLSTAASDSEGTLGGLVALGSARYLKRLLDQALEDAAGCSSDPLCAEHVPEYPSDTLHAAACHACLFASETSCETNNRWLDRACLVDLTGDDLAFLT</sequence>
<organism evidence="2 3">
    <name type="scientific">Streptomyces flavidovirens</name>
    <dbReference type="NCBI Taxonomy" id="67298"/>
    <lineage>
        <taxon>Bacteria</taxon>
        <taxon>Bacillati</taxon>
        <taxon>Actinomycetota</taxon>
        <taxon>Actinomycetes</taxon>
        <taxon>Kitasatosporales</taxon>
        <taxon>Streptomycetaceae</taxon>
        <taxon>Streptomyces</taxon>
    </lineage>
</organism>
<dbReference type="RefSeq" id="WP_387893793.1">
    <property type="nucleotide sequence ID" value="NZ_JBIAPK010000001.1"/>
</dbReference>
<evidence type="ECO:0000313" key="2">
    <source>
        <dbReference type="EMBL" id="MFF3337880.1"/>
    </source>
</evidence>
<dbReference type="InterPro" id="IPR047721">
    <property type="entry name" value="DrmB"/>
</dbReference>
<dbReference type="EMBL" id="JBIAPK010000001">
    <property type="protein sequence ID" value="MFF3337880.1"/>
    <property type="molecule type" value="Genomic_DNA"/>
</dbReference>
<protein>
    <submittedName>
        <fullName evidence="2">DrmB family protein</fullName>
    </submittedName>
</protein>